<protein>
    <submittedName>
        <fullName evidence="1">Uncharacterized protein</fullName>
    </submittedName>
</protein>
<organism evidence="1 2">
    <name type="scientific">Dreissena polymorpha</name>
    <name type="common">Zebra mussel</name>
    <name type="synonym">Mytilus polymorpha</name>
    <dbReference type="NCBI Taxonomy" id="45954"/>
    <lineage>
        <taxon>Eukaryota</taxon>
        <taxon>Metazoa</taxon>
        <taxon>Spiralia</taxon>
        <taxon>Lophotrochozoa</taxon>
        <taxon>Mollusca</taxon>
        <taxon>Bivalvia</taxon>
        <taxon>Autobranchia</taxon>
        <taxon>Heteroconchia</taxon>
        <taxon>Euheterodonta</taxon>
        <taxon>Imparidentia</taxon>
        <taxon>Neoheterodontei</taxon>
        <taxon>Myida</taxon>
        <taxon>Dreissenoidea</taxon>
        <taxon>Dreissenidae</taxon>
        <taxon>Dreissena</taxon>
    </lineage>
</organism>
<reference evidence="1" key="1">
    <citation type="journal article" date="2019" name="bioRxiv">
        <title>The Genome of the Zebra Mussel, Dreissena polymorpha: A Resource for Invasive Species Research.</title>
        <authorList>
            <person name="McCartney M.A."/>
            <person name="Auch B."/>
            <person name="Kono T."/>
            <person name="Mallez S."/>
            <person name="Zhang Y."/>
            <person name="Obille A."/>
            <person name="Becker A."/>
            <person name="Abrahante J.E."/>
            <person name="Garbe J."/>
            <person name="Badalamenti J.P."/>
            <person name="Herman A."/>
            <person name="Mangelson H."/>
            <person name="Liachko I."/>
            <person name="Sullivan S."/>
            <person name="Sone E.D."/>
            <person name="Koren S."/>
            <person name="Silverstein K.A.T."/>
            <person name="Beckman K.B."/>
            <person name="Gohl D.M."/>
        </authorList>
    </citation>
    <scope>NUCLEOTIDE SEQUENCE</scope>
    <source>
        <strain evidence="1">Duluth1</strain>
        <tissue evidence="1">Whole animal</tissue>
    </source>
</reference>
<reference evidence="1" key="2">
    <citation type="submission" date="2020-11" db="EMBL/GenBank/DDBJ databases">
        <authorList>
            <person name="McCartney M.A."/>
            <person name="Auch B."/>
            <person name="Kono T."/>
            <person name="Mallez S."/>
            <person name="Becker A."/>
            <person name="Gohl D.M."/>
            <person name="Silverstein K.A.T."/>
            <person name="Koren S."/>
            <person name="Bechman K.B."/>
            <person name="Herman A."/>
            <person name="Abrahante J.E."/>
            <person name="Garbe J."/>
        </authorList>
    </citation>
    <scope>NUCLEOTIDE SEQUENCE</scope>
    <source>
        <strain evidence="1">Duluth1</strain>
        <tissue evidence="1">Whole animal</tissue>
    </source>
</reference>
<gene>
    <name evidence="1" type="ORF">DPMN_011986</name>
</gene>
<evidence type="ECO:0000313" key="1">
    <source>
        <dbReference type="EMBL" id="KAH3887964.1"/>
    </source>
</evidence>
<dbReference type="EMBL" id="JAIWYP010000001">
    <property type="protein sequence ID" value="KAH3887964.1"/>
    <property type="molecule type" value="Genomic_DNA"/>
</dbReference>
<keyword evidence="2" id="KW-1185">Reference proteome</keyword>
<proteinExistence type="predicted"/>
<sequence>MASCGTEFEKSFPLSTSRQRLFWEHQMSFAKKKDSRGVRWHPMIIRWWFTFDKTQKQRTMFSAKVDLSICH</sequence>
<dbReference type="Proteomes" id="UP000828390">
    <property type="component" value="Unassembled WGS sequence"/>
</dbReference>
<accession>A0A9D4N652</accession>
<evidence type="ECO:0000313" key="2">
    <source>
        <dbReference type="Proteomes" id="UP000828390"/>
    </source>
</evidence>
<dbReference type="AlphaFoldDB" id="A0A9D4N652"/>
<comment type="caution">
    <text evidence="1">The sequence shown here is derived from an EMBL/GenBank/DDBJ whole genome shotgun (WGS) entry which is preliminary data.</text>
</comment>
<name>A0A9D4N652_DREPO</name>